<accession>A0ABQ4A251</accession>
<reference evidence="1 2" key="1">
    <citation type="submission" date="2021-01" db="EMBL/GenBank/DDBJ databases">
        <title>Whole genome shotgun sequence of Actinoplanes humidus NBRC 14915.</title>
        <authorList>
            <person name="Komaki H."/>
            <person name="Tamura T."/>
        </authorList>
    </citation>
    <scope>NUCLEOTIDE SEQUENCE [LARGE SCALE GENOMIC DNA]</scope>
    <source>
        <strain evidence="1 2">NBRC 14915</strain>
    </source>
</reference>
<name>A0ABQ4A251_9ACTN</name>
<protein>
    <submittedName>
        <fullName evidence="1">Uncharacterized protein</fullName>
    </submittedName>
</protein>
<keyword evidence="2" id="KW-1185">Reference proteome</keyword>
<evidence type="ECO:0000313" key="2">
    <source>
        <dbReference type="Proteomes" id="UP000603200"/>
    </source>
</evidence>
<organism evidence="1 2">
    <name type="scientific">Winogradskya humida</name>
    <dbReference type="NCBI Taxonomy" id="113566"/>
    <lineage>
        <taxon>Bacteria</taxon>
        <taxon>Bacillati</taxon>
        <taxon>Actinomycetota</taxon>
        <taxon>Actinomycetes</taxon>
        <taxon>Micromonosporales</taxon>
        <taxon>Micromonosporaceae</taxon>
        <taxon>Winogradskya</taxon>
    </lineage>
</organism>
<sequence>MPGRVDRLGRDDTVRAAVGQQPAEVGVVLRVGVRLQHEQHLPDGTPGVGLRDLLYGGEVQGELVEGFRVDEGLGVFAGLNLAAFGAQSPELASRYRS</sequence>
<gene>
    <name evidence="1" type="ORF">Ahu01nite_080320</name>
</gene>
<dbReference type="EMBL" id="BOMN01000113">
    <property type="protein sequence ID" value="GIE24930.1"/>
    <property type="molecule type" value="Genomic_DNA"/>
</dbReference>
<proteinExistence type="predicted"/>
<evidence type="ECO:0000313" key="1">
    <source>
        <dbReference type="EMBL" id="GIE24930.1"/>
    </source>
</evidence>
<comment type="caution">
    <text evidence="1">The sequence shown here is derived from an EMBL/GenBank/DDBJ whole genome shotgun (WGS) entry which is preliminary data.</text>
</comment>
<dbReference type="Proteomes" id="UP000603200">
    <property type="component" value="Unassembled WGS sequence"/>
</dbReference>